<dbReference type="AlphaFoldDB" id="A0AAP0KGS9"/>
<keyword evidence="2" id="KW-1185">Reference proteome</keyword>
<evidence type="ECO:0000313" key="1">
    <source>
        <dbReference type="EMBL" id="KAK9151037.1"/>
    </source>
</evidence>
<reference evidence="1 2" key="1">
    <citation type="submission" date="2024-01" db="EMBL/GenBank/DDBJ databases">
        <title>Genome assemblies of Stephania.</title>
        <authorList>
            <person name="Yang L."/>
        </authorList>
    </citation>
    <scope>NUCLEOTIDE SEQUENCE [LARGE SCALE GENOMIC DNA]</scope>
    <source>
        <strain evidence="1">YNDBR</strain>
        <tissue evidence="1">Leaf</tissue>
    </source>
</reference>
<comment type="caution">
    <text evidence="1">The sequence shown here is derived from an EMBL/GenBank/DDBJ whole genome shotgun (WGS) entry which is preliminary data.</text>
</comment>
<dbReference type="Proteomes" id="UP001420932">
    <property type="component" value="Unassembled WGS sequence"/>
</dbReference>
<sequence length="109" mass="12439">MSMIFKGNGLEELRLKDEEETGIEDLIVYTTSPLNRKLYPLRLQLPPNNATMHVVVIHSCYKARVSNPRPNEAFGLLNPGVRFAYNVVERIKQSTILKTIMNHGFNGLR</sequence>
<protein>
    <submittedName>
        <fullName evidence="1">Uncharacterized protein</fullName>
    </submittedName>
</protein>
<name>A0AAP0KGS9_9MAGN</name>
<organism evidence="1 2">
    <name type="scientific">Stephania yunnanensis</name>
    <dbReference type="NCBI Taxonomy" id="152371"/>
    <lineage>
        <taxon>Eukaryota</taxon>
        <taxon>Viridiplantae</taxon>
        <taxon>Streptophyta</taxon>
        <taxon>Embryophyta</taxon>
        <taxon>Tracheophyta</taxon>
        <taxon>Spermatophyta</taxon>
        <taxon>Magnoliopsida</taxon>
        <taxon>Ranunculales</taxon>
        <taxon>Menispermaceae</taxon>
        <taxon>Menispermoideae</taxon>
        <taxon>Cissampelideae</taxon>
        <taxon>Stephania</taxon>
    </lineage>
</organism>
<dbReference type="EMBL" id="JBBNAF010000004">
    <property type="protein sequence ID" value="KAK9151037.1"/>
    <property type="molecule type" value="Genomic_DNA"/>
</dbReference>
<evidence type="ECO:0000313" key="2">
    <source>
        <dbReference type="Proteomes" id="UP001420932"/>
    </source>
</evidence>
<proteinExistence type="predicted"/>
<accession>A0AAP0KGS9</accession>
<gene>
    <name evidence="1" type="ORF">Syun_009346</name>
</gene>